<evidence type="ECO:0000259" key="1">
    <source>
        <dbReference type="Pfam" id="PF02384"/>
    </source>
</evidence>
<dbReference type="PANTHER" id="PTHR43581">
    <property type="entry name" value="ATP/GTP PHOSPHATASE"/>
    <property type="match status" value="1"/>
</dbReference>
<dbReference type="SUPFAM" id="SSF52540">
    <property type="entry name" value="P-loop containing nucleoside triphosphate hydrolases"/>
    <property type="match status" value="1"/>
</dbReference>
<dbReference type="Gene3D" id="3.40.50.150">
    <property type="entry name" value="Vaccinia Virus protein VP39"/>
    <property type="match status" value="1"/>
</dbReference>
<dbReference type="Gene3D" id="3.40.50.300">
    <property type="entry name" value="P-loop containing nucleotide triphosphate hydrolases"/>
    <property type="match status" value="1"/>
</dbReference>
<dbReference type="SUPFAM" id="SSF53335">
    <property type="entry name" value="S-adenosyl-L-methionine-dependent methyltransferases"/>
    <property type="match status" value="1"/>
</dbReference>
<dbReference type="InterPro" id="IPR027417">
    <property type="entry name" value="P-loop_NTPase"/>
</dbReference>
<feature type="domain" description="Endonuclease GajA/Old nuclease/RecF-like AAA" evidence="2">
    <location>
        <begin position="701"/>
        <end position="776"/>
    </location>
</feature>
<evidence type="ECO:0000313" key="3">
    <source>
        <dbReference type="EMBL" id="MSS84874.1"/>
    </source>
</evidence>
<comment type="caution">
    <text evidence="3">The sequence shown here is derived from an EMBL/GenBank/DDBJ whole genome shotgun (WGS) entry which is preliminary data.</text>
</comment>
<protein>
    <submittedName>
        <fullName evidence="3">DUF3696 domain-containing protein</fullName>
    </submittedName>
</protein>
<feature type="domain" description="Endonuclease GajA/Old nuclease/RecF-like AAA" evidence="2">
    <location>
        <begin position="378"/>
        <end position="423"/>
    </location>
</feature>
<dbReference type="InterPro" id="IPR041685">
    <property type="entry name" value="AAA_GajA/Old/RecF-like"/>
</dbReference>
<dbReference type="Pfam" id="PF02384">
    <property type="entry name" value="N6_Mtase"/>
    <property type="match status" value="1"/>
</dbReference>
<dbReference type="EMBL" id="VULO01000010">
    <property type="protein sequence ID" value="MSS84874.1"/>
    <property type="molecule type" value="Genomic_DNA"/>
</dbReference>
<feature type="domain" description="DNA methylase adenine-specific" evidence="1">
    <location>
        <begin position="110"/>
        <end position="347"/>
    </location>
</feature>
<accession>A0A6N7VSV9</accession>
<evidence type="ECO:0000259" key="2">
    <source>
        <dbReference type="Pfam" id="PF13175"/>
    </source>
</evidence>
<dbReference type="PANTHER" id="PTHR43581:SF2">
    <property type="entry name" value="EXCINUCLEASE ATPASE SUBUNIT"/>
    <property type="match status" value="1"/>
</dbReference>
<sequence length="839" mass="91373">MTQSQLTATQIANALVRTSQQESFEVAVVAACTMVYDHWRDAEGSSEFDDDSLRTLSGSAKKRMHYEVKRLLEGADTEKHRQVFEELLVLRAQRLDGAGLRQGPTPIIADLMAALVGKGASILDPACGIGTCLLAVGLNSPDAELVGFESNTEAARLAAQRLALAGISARIHMEAWKPEGRQDRWDGVVVSPPPKARQAILTKESGRTDRREFSWSEQTQKVLSKGGRACILLPAVSATRAGAGARIRRELIASGRLQAIIELPAKSIHDNDAPSVLWVSGPEEVPHMKGQVLVANMAAVVGADQFEWDVAAGAVHTCVEWLQHGTQPQVPEWLAQTMSVEELLHQDTALPSALLERREKETDILVGPGTLGRSERLLTRLKLANFKSIGHAVSIPLSPLTLIFGKNSAGKSSVLQSILLMKQSVGQPTLNPYGPQARLGSYAGLVHGHDLSLPFHWGITFAPVLGESGIVPAPGRLREIDVSFHWDSDQQAALPQEVSGVFQGRQVTWTLDSDSQSFRLSVEALMRLAEIEEAERERGGEPGSISVYRKLGSTLESAGLSSLTFERNGLLPATVADTDLQRLKEAHDTSVAWAGTSAALLDRIGGLVSEVGQELGMLLDRVVYLGPLRQAPTRISQRGMVDDGLDIPFHLLHNVSQRRIISQHLQDLGMHYRLDAVPVVTPSGDSLVGELAGLVLTDSRTGVRLSPSDVGFGVSQVLPIIVELAARRQSIIMVEQPEIHLHPGMQAELADLFIDSVNPSGNANQVIVETHSENLVLRLQRRIKDGTIDADDVSIIYIDQNHEGKGTVRRLRLDDSGDFLDEWPHGFFVEQFEELFGEY</sequence>
<dbReference type="AlphaFoldDB" id="A0A6N7VSV9"/>
<proteinExistence type="predicted"/>
<dbReference type="GO" id="GO:0008170">
    <property type="term" value="F:N-methyltransferase activity"/>
    <property type="evidence" value="ECO:0007669"/>
    <property type="project" value="InterPro"/>
</dbReference>
<reference evidence="3 4" key="1">
    <citation type="submission" date="2019-08" db="EMBL/GenBank/DDBJ databases">
        <title>In-depth cultivation of the pig gut microbiome towards novel bacterial diversity and tailored functional studies.</title>
        <authorList>
            <person name="Wylensek D."/>
            <person name="Hitch T.C.A."/>
            <person name="Clavel T."/>
        </authorList>
    </citation>
    <scope>NUCLEOTIDE SEQUENCE [LARGE SCALE GENOMIC DNA]</scope>
    <source>
        <strain evidence="3 4">WB03_NA08</strain>
    </source>
</reference>
<keyword evidence="4" id="KW-1185">Reference proteome</keyword>
<dbReference type="RefSeq" id="WP_154545616.1">
    <property type="nucleotide sequence ID" value="NZ_VULO01000010.1"/>
</dbReference>
<dbReference type="PRINTS" id="PR00507">
    <property type="entry name" value="N12N6MTFRASE"/>
</dbReference>
<name>A0A6N7VSV9_9ACTO</name>
<dbReference type="InterPro" id="IPR029063">
    <property type="entry name" value="SAM-dependent_MTases_sf"/>
</dbReference>
<evidence type="ECO:0000313" key="4">
    <source>
        <dbReference type="Proteomes" id="UP000470875"/>
    </source>
</evidence>
<dbReference type="InterPro" id="IPR003356">
    <property type="entry name" value="DNA_methylase_A-5"/>
</dbReference>
<dbReference type="Pfam" id="PF13175">
    <property type="entry name" value="AAA_15"/>
    <property type="match status" value="2"/>
</dbReference>
<dbReference type="Proteomes" id="UP000470875">
    <property type="component" value="Unassembled WGS sequence"/>
</dbReference>
<dbReference type="GO" id="GO:0003677">
    <property type="term" value="F:DNA binding"/>
    <property type="evidence" value="ECO:0007669"/>
    <property type="project" value="InterPro"/>
</dbReference>
<dbReference type="InterPro" id="IPR051396">
    <property type="entry name" value="Bact_Antivir_Def_Nuclease"/>
</dbReference>
<gene>
    <name evidence="3" type="ORF">FYJ24_08875</name>
</gene>
<organism evidence="3 4">
    <name type="scientific">Scrofimicrobium canadense</name>
    <dbReference type="NCBI Taxonomy" id="2652290"/>
    <lineage>
        <taxon>Bacteria</taxon>
        <taxon>Bacillati</taxon>
        <taxon>Actinomycetota</taxon>
        <taxon>Actinomycetes</taxon>
        <taxon>Actinomycetales</taxon>
        <taxon>Actinomycetaceae</taxon>
        <taxon>Scrofimicrobium</taxon>
    </lineage>
</organism>